<evidence type="ECO:0000313" key="2">
    <source>
        <dbReference type="Proteomes" id="UP000016638"/>
    </source>
</evidence>
<evidence type="ECO:0000313" key="1">
    <source>
        <dbReference type="EMBL" id="ERL10186.1"/>
    </source>
</evidence>
<sequence>MFFSIVTDLLVLFTSTVTREKLLFASASPMVKADMMVSFRS</sequence>
<gene>
    <name evidence="1" type="ORF">HMPREF1316_2151</name>
</gene>
<name>U2VC77_9ACTN</name>
<proteinExistence type="predicted"/>
<accession>U2VC77</accession>
<dbReference type="AlphaFoldDB" id="U2VC77"/>
<protein>
    <submittedName>
        <fullName evidence="1">Uncharacterized protein</fullName>
    </submittedName>
</protein>
<keyword evidence="2" id="KW-1185">Reference proteome</keyword>
<organism evidence="1 2">
    <name type="scientific">Olsenella profusa F0195</name>
    <dbReference type="NCBI Taxonomy" id="1125712"/>
    <lineage>
        <taxon>Bacteria</taxon>
        <taxon>Bacillati</taxon>
        <taxon>Actinomycetota</taxon>
        <taxon>Coriobacteriia</taxon>
        <taxon>Coriobacteriales</taxon>
        <taxon>Atopobiaceae</taxon>
        <taxon>Olsenella</taxon>
    </lineage>
</organism>
<dbReference type="Proteomes" id="UP000016638">
    <property type="component" value="Unassembled WGS sequence"/>
</dbReference>
<comment type="caution">
    <text evidence="1">The sequence shown here is derived from an EMBL/GenBank/DDBJ whole genome shotgun (WGS) entry which is preliminary data.</text>
</comment>
<reference evidence="1 2" key="1">
    <citation type="submission" date="2013-08" db="EMBL/GenBank/DDBJ databases">
        <authorList>
            <person name="Durkin A.S."/>
            <person name="Haft D.R."/>
            <person name="McCorrison J."/>
            <person name="Torralba M."/>
            <person name="Gillis M."/>
            <person name="Haft D.H."/>
            <person name="Methe B."/>
            <person name="Sutton G."/>
            <person name="Nelson K.E."/>
        </authorList>
    </citation>
    <scope>NUCLEOTIDE SEQUENCE [LARGE SCALE GENOMIC DNA]</scope>
    <source>
        <strain evidence="1 2">F0195</strain>
    </source>
</reference>
<dbReference type="EMBL" id="AWEZ01000016">
    <property type="protein sequence ID" value="ERL10186.1"/>
    <property type="molecule type" value="Genomic_DNA"/>
</dbReference>